<dbReference type="InterPro" id="IPR001789">
    <property type="entry name" value="Sig_transdc_resp-reg_receiver"/>
</dbReference>
<dbReference type="Proteomes" id="UP001065613">
    <property type="component" value="Chromosome"/>
</dbReference>
<dbReference type="AlphaFoldDB" id="A0A977L0G8"/>
<evidence type="ECO:0000256" key="4">
    <source>
        <dbReference type="ARBA" id="ARBA00023125"/>
    </source>
</evidence>
<keyword evidence="3" id="KW-0805">Transcription regulation</keyword>
<gene>
    <name evidence="8" type="ORF">KA717_04490</name>
</gene>
<feature type="modified residue" description="4-aspartylphosphate" evidence="6">
    <location>
        <position position="65"/>
    </location>
</feature>
<dbReference type="Pfam" id="PF00072">
    <property type="entry name" value="Response_reg"/>
    <property type="match status" value="1"/>
</dbReference>
<keyword evidence="2" id="KW-0902">Two-component regulatory system</keyword>
<evidence type="ECO:0000313" key="8">
    <source>
        <dbReference type="EMBL" id="UXE62120.1"/>
    </source>
</evidence>
<evidence type="ECO:0000256" key="5">
    <source>
        <dbReference type="ARBA" id="ARBA00023163"/>
    </source>
</evidence>
<accession>A0A977L0G8</accession>
<protein>
    <submittedName>
        <fullName evidence="8">Response regulator</fullName>
    </submittedName>
</protein>
<evidence type="ECO:0000256" key="1">
    <source>
        <dbReference type="ARBA" id="ARBA00022553"/>
    </source>
</evidence>
<keyword evidence="5" id="KW-0804">Transcription</keyword>
<proteinExistence type="predicted"/>
<dbReference type="SMART" id="SM00448">
    <property type="entry name" value="REC"/>
    <property type="match status" value="1"/>
</dbReference>
<dbReference type="InterPro" id="IPR039420">
    <property type="entry name" value="WalR-like"/>
</dbReference>
<dbReference type="PANTHER" id="PTHR48111:SF1">
    <property type="entry name" value="TWO-COMPONENT RESPONSE REGULATOR ORR33"/>
    <property type="match status" value="1"/>
</dbReference>
<evidence type="ECO:0000256" key="2">
    <source>
        <dbReference type="ARBA" id="ARBA00023012"/>
    </source>
</evidence>
<feature type="domain" description="Response regulatory" evidence="7">
    <location>
        <begin position="7"/>
        <end position="130"/>
    </location>
</feature>
<name>A0A977L0G8_9CYAN</name>
<organism evidence="8">
    <name type="scientific">Woronichinia naegeliana WA131</name>
    <dbReference type="NCBI Taxonomy" id="2824559"/>
    <lineage>
        <taxon>Bacteria</taxon>
        <taxon>Bacillati</taxon>
        <taxon>Cyanobacteriota</taxon>
        <taxon>Cyanophyceae</taxon>
        <taxon>Synechococcales</taxon>
        <taxon>Coelosphaeriaceae</taxon>
        <taxon>Woronichinia</taxon>
    </lineage>
</organism>
<dbReference type="PROSITE" id="PS50110">
    <property type="entry name" value="RESPONSE_REGULATORY"/>
    <property type="match status" value="1"/>
</dbReference>
<dbReference type="SUPFAM" id="SSF52172">
    <property type="entry name" value="CheY-like"/>
    <property type="match status" value="1"/>
</dbReference>
<dbReference type="GO" id="GO:0005829">
    <property type="term" value="C:cytosol"/>
    <property type="evidence" value="ECO:0007669"/>
    <property type="project" value="TreeGrafter"/>
</dbReference>
<dbReference type="GO" id="GO:0032993">
    <property type="term" value="C:protein-DNA complex"/>
    <property type="evidence" value="ECO:0007669"/>
    <property type="project" value="TreeGrafter"/>
</dbReference>
<evidence type="ECO:0000259" key="7">
    <source>
        <dbReference type="PROSITE" id="PS50110"/>
    </source>
</evidence>
<evidence type="ECO:0000256" key="6">
    <source>
        <dbReference type="PROSITE-ProRule" id="PRU00169"/>
    </source>
</evidence>
<reference evidence="8" key="1">
    <citation type="submission" date="2021-04" db="EMBL/GenBank/DDBJ databases">
        <title>Genome sequence of Woronichinia naegeliana from Washington state freshwater lake bloom.</title>
        <authorList>
            <person name="Dreher T.W."/>
        </authorList>
    </citation>
    <scope>NUCLEOTIDE SEQUENCE</scope>
    <source>
        <strain evidence="8">WA131</strain>
    </source>
</reference>
<dbReference type="Gene3D" id="3.40.50.2300">
    <property type="match status" value="1"/>
</dbReference>
<keyword evidence="1 6" id="KW-0597">Phosphoprotein</keyword>
<sequence>MVSELCKILLIEDESVTADLFKELLFSKTPSSLAQGFSFELTTITSIRAGFRELQEDTFDLVLLDLMLPNCRGVEALVRIRETHPQISIIVYTEVDDETIVIQAFQNGADGYLRLKNLDSDLLIYEIRSAKERQSYRQSLEQRQRLAQQEKEFDELASLANLTTSITARMFGAETLQESLPEIFIELMQTYGNLLDLALEQRAFRVEHPISTHLRTMADKMGFLKASPRDVIELHTRTLREKNKDVTLAKAQMYVAEGRLMVLELMGYLTSFYRKYYIGLSTLNIATKISQEN</sequence>
<dbReference type="CDD" id="cd00156">
    <property type="entry name" value="REC"/>
    <property type="match status" value="1"/>
</dbReference>
<dbReference type="InterPro" id="IPR011006">
    <property type="entry name" value="CheY-like_superfamily"/>
</dbReference>
<dbReference type="PANTHER" id="PTHR48111">
    <property type="entry name" value="REGULATOR OF RPOS"/>
    <property type="match status" value="1"/>
</dbReference>
<evidence type="ECO:0000256" key="3">
    <source>
        <dbReference type="ARBA" id="ARBA00023015"/>
    </source>
</evidence>
<dbReference type="GO" id="GO:0006355">
    <property type="term" value="P:regulation of DNA-templated transcription"/>
    <property type="evidence" value="ECO:0007669"/>
    <property type="project" value="TreeGrafter"/>
</dbReference>
<dbReference type="EMBL" id="CP073041">
    <property type="protein sequence ID" value="UXE62120.1"/>
    <property type="molecule type" value="Genomic_DNA"/>
</dbReference>
<keyword evidence="4" id="KW-0238">DNA-binding</keyword>
<dbReference type="GO" id="GO:0000156">
    <property type="term" value="F:phosphorelay response regulator activity"/>
    <property type="evidence" value="ECO:0007669"/>
    <property type="project" value="TreeGrafter"/>
</dbReference>
<dbReference type="GO" id="GO:0000976">
    <property type="term" value="F:transcription cis-regulatory region binding"/>
    <property type="evidence" value="ECO:0007669"/>
    <property type="project" value="TreeGrafter"/>
</dbReference>
<dbReference type="KEGG" id="wna:KA717_04490"/>